<evidence type="ECO:0000313" key="2">
    <source>
        <dbReference type="Proteomes" id="UP000319732"/>
    </source>
</evidence>
<gene>
    <name evidence="1" type="ORF">FKG94_05235</name>
</gene>
<dbReference type="AlphaFoldDB" id="A0A545U3M5"/>
<dbReference type="RefSeq" id="WP_142903151.1">
    <property type="nucleotide sequence ID" value="NZ_ML660089.1"/>
</dbReference>
<keyword evidence="2" id="KW-1185">Reference proteome</keyword>
<organism evidence="1 2">
    <name type="scientific">Exilibacterium tricleocarpae</name>
    <dbReference type="NCBI Taxonomy" id="2591008"/>
    <lineage>
        <taxon>Bacteria</taxon>
        <taxon>Pseudomonadati</taxon>
        <taxon>Pseudomonadota</taxon>
        <taxon>Gammaproteobacteria</taxon>
        <taxon>Cellvibrionales</taxon>
        <taxon>Cellvibrionaceae</taxon>
        <taxon>Exilibacterium</taxon>
    </lineage>
</organism>
<reference evidence="1 2" key="1">
    <citation type="submission" date="2019-06" db="EMBL/GenBank/DDBJ databases">
        <title>Whole genome sequence for Cellvibrionaceae sp. R142.</title>
        <authorList>
            <person name="Wang G."/>
        </authorList>
    </citation>
    <scope>NUCLEOTIDE SEQUENCE [LARGE SCALE GENOMIC DNA]</scope>
    <source>
        <strain evidence="1 2">R142</strain>
    </source>
</reference>
<proteinExistence type="predicted"/>
<accession>A0A545U3M5</accession>
<dbReference type="EMBL" id="VHSG01000006">
    <property type="protein sequence ID" value="TQV84071.1"/>
    <property type="molecule type" value="Genomic_DNA"/>
</dbReference>
<evidence type="ECO:0000313" key="1">
    <source>
        <dbReference type="EMBL" id="TQV84071.1"/>
    </source>
</evidence>
<dbReference type="Proteomes" id="UP000319732">
    <property type="component" value="Unassembled WGS sequence"/>
</dbReference>
<name>A0A545U3M5_9GAMM</name>
<comment type="caution">
    <text evidence="1">The sequence shown here is derived from an EMBL/GenBank/DDBJ whole genome shotgun (WGS) entry which is preliminary data.</text>
</comment>
<sequence>MNFNLEKISAAIESSRKSGPVYCEIDSRMKCEIFFIESKLRFILCLYRASQKHGQLGRILQKRHTFPDQYASLKIGTDPQMNLYAGKTIVFVAPRQVETEIEKTCEFLTQ</sequence>
<dbReference type="OrthoDB" id="9841975at2"/>
<protein>
    <submittedName>
        <fullName evidence="1">Uncharacterized protein</fullName>
    </submittedName>
</protein>